<name>A0A5A5RWF8_MICAE</name>
<feature type="transmembrane region" description="Helical" evidence="1">
    <location>
        <begin position="443"/>
        <end position="460"/>
    </location>
</feature>
<dbReference type="AlphaFoldDB" id="A0A5A5RWF8"/>
<evidence type="ECO:0000313" key="4">
    <source>
        <dbReference type="Proteomes" id="UP000324917"/>
    </source>
</evidence>
<evidence type="ECO:0000313" key="3">
    <source>
        <dbReference type="EMBL" id="GCA76726.1"/>
    </source>
</evidence>
<feature type="transmembrane region" description="Helical" evidence="1">
    <location>
        <begin position="574"/>
        <end position="593"/>
    </location>
</feature>
<dbReference type="Pfam" id="PF05729">
    <property type="entry name" value="NACHT"/>
    <property type="match status" value="1"/>
</dbReference>
<feature type="transmembrane region" description="Helical" evidence="1">
    <location>
        <begin position="626"/>
        <end position="646"/>
    </location>
</feature>
<dbReference type="PROSITE" id="PS50837">
    <property type="entry name" value="NACHT"/>
    <property type="match status" value="1"/>
</dbReference>
<proteinExistence type="predicted"/>
<feature type="domain" description="NACHT" evidence="2">
    <location>
        <begin position="128"/>
        <end position="246"/>
    </location>
</feature>
<feature type="transmembrane region" description="Helical" evidence="1">
    <location>
        <begin position="534"/>
        <end position="554"/>
    </location>
</feature>
<keyword evidence="1" id="KW-1133">Transmembrane helix</keyword>
<keyword evidence="1" id="KW-0812">Transmembrane</keyword>
<dbReference type="EMBL" id="BHVP01000087">
    <property type="protein sequence ID" value="GCA76726.1"/>
    <property type="molecule type" value="Genomic_DNA"/>
</dbReference>
<reference evidence="3 4" key="1">
    <citation type="submission" date="2018-09" db="EMBL/GenBank/DDBJ databases">
        <title>Evolutionary history of phycoerythrin pigmentation in the water bloom-forming cyanobacterium Microcystis aeruginosa.</title>
        <authorList>
            <person name="Tanabe Y."/>
            <person name="Tanabe Y."/>
            <person name="Yamaguchi H."/>
        </authorList>
    </citation>
    <scope>NUCLEOTIDE SEQUENCE [LARGE SCALE GENOMIC DNA]</scope>
    <source>
        <strain evidence="3 4">NIES-2520</strain>
    </source>
</reference>
<evidence type="ECO:0000256" key="1">
    <source>
        <dbReference type="SAM" id="Phobius"/>
    </source>
</evidence>
<comment type="caution">
    <text evidence="3">The sequence shown here is derived from an EMBL/GenBank/DDBJ whole genome shotgun (WGS) entry which is preliminary data.</text>
</comment>
<accession>A0A5A5RWF8</accession>
<keyword evidence="1" id="KW-0472">Membrane</keyword>
<dbReference type="RefSeq" id="WP_149987814.1">
    <property type="nucleotide sequence ID" value="NZ_BHVP01000087.1"/>
</dbReference>
<evidence type="ECO:0000259" key="2">
    <source>
        <dbReference type="PROSITE" id="PS50837"/>
    </source>
</evidence>
<gene>
    <name evidence="3" type="ORF">MiTe_03575</name>
</gene>
<feature type="transmembrane region" description="Helical" evidence="1">
    <location>
        <begin position="481"/>
        <end position="506"/>
    </location>
</feature>
<organism evidence="3 4">
    <name type="scientific">Microcystis aeruginosa NIES-2520</name>
    <dbReference type="NCBI Taxonomy" id="2303982"/>
    <lineage>
        <taxon>Bacteria</taxon>
        <taxon>Bacillati</taxon>
        <taxon>Cyanobacteriota</taxon>
        <taxon>Cyanophyceae</taxon>
        <taxon>Oscillatoriophycideae</taxon>
        <taxon>Chroococcales</taxon>
        <taxon>Microcystaceae</taxon>
        <taxon>Microcystis</taxon>
    </lineage>
</organism>
<dbReference type="InterPro" id="IPR007111">
    <property type="entry name" value="NACHT_NTPase"/>
</dbReference>
<dbReference type="Gene3D" id="3.40.50.300">
    <property type="entry name" value="P-loop containing nucleotide triphosphate hydrolases"/>
    <property type="match status" value="1"/>
</dbReference>
<dbReference type="Proteomes" id="UP000324917">
    <property type="component" value="Unassembled WGS sequence"/>
</dbReference>
<sequence length="697" mass="78677">MTAENFVNISGGNVRGFIQENHGTVTQNFIYQASELISGQTSGTEQPLTQVEYRQRTVLLSKVKEYWIEGVLNKSLHTKAMIELGLEKRSDAVERPFSSFEELPEESKQILPTGTDATEVFNQIGEGRTLLILGEPGAGKTITLLKLAQNLIARAEGGLSRLIPVVFNLSSWGSKQQTIADWLVQELWSKYQVPKEVGKDWVKNQKLLLLLDGLDEVKANRREACVEAINQFMQKYGQTEMVVCSRIADYEVLSNRLQLRGAIYIRSLTPEQVNQYLDNAGEQLGAVKTLLTEDTALQELAKSPLTLSIMTLAYQGKKVEEILQTGSVEARREHLFDAYIKRMFSHEKSGKPKEYKSPYQNQQAKSWLTWLAQRMKQESESVFLIEQMQPTWLQTKAQNRLYRFGSMLVGAVLIVSILWPIYASDPLQQYGFWHNGAAFKGDLFNALRWGLVVGTIAAWGKAEIKTFETLTWPWKKTRKDLFDGLISGLKWGLLFSLVLGPIYGFLRGSEGSPFYLGTVFANYGTELPGLKWGIGYGLSLGMSLGLTFGLINAIKGSEIETKTIPNQGIWRSAMNVGVTGLIAWLIFVPTYWFNRLLIIIFYKGLILKIPAVGGESSLVDFITPGLRWGVLLGLIFGGGLACIRHFTLRFILHRNNYIPWNYARFLDYASDRIFLQKVGGGYIFVHRMLLEHFARMK</sequence>
<protein>
    <recommendedName>
        <fullName evidence="2">NACHT domain-containing protein</fullName>
    </recommendedName>
</protein>
<dbReference type="SUPFAM" id="SSF52540">
    <property type="entry name" value="P-loop containing nucleoside triphosphate hydrolases"/>
    <property type="match status" value="1"/>
</dbReference>
<dbReference type="InterPro" id="IPR027417">
    <property type="entry name" value="P-loop_NTPase"/>
</dbReference>
<feature type="transmembrane region" description="Helical" evidence="1">
    <location>
        <begin position="401"/>
        <end position="423"/>
    </location>
</feature>